<name>A0A0F9JA93_9ZZZZ</name>
<organism evidence="1">
    <name type="scientific">marine sediment metagenome</name>
    <dbReference type="NCBI Taxonomy" id="412755"/>
    <lineage>
        <taxon>unclassified sequences</taxon>
        <taxon>metagenomes</taxon>
        <taxon>ecological metagenomes</taxon>
    </lineage>
</organism>
<evidence type="ECO:0000313" key="1">
    <source>
        <dbReference type="EMBL" id="KKM66709.1"/>
    </source>
</evidence>
<gene>
    <name evidence="1" type="ORF">LCGC14_1478510</name>
</gene>
<comment type="caution">
    <text evidence="1">The sequence shown here is derived from an EMBL/GenBank/DDBJ whole genome shotgun (WGS) entry which is preliminary data.</text>
</comment>
<accession>A0A0F9JA93</accession>
<dbReference type="EMBL" id="LAZR01010477">
    <property type="protein sequence ID" value="KKM66709.1"/>
    <property type="molecule type" value="Genomic_DNA"/>
</dbReference>
<proteinExistence type="predicted"/>
<dbReference type="AlphaFoldDB" id="A0A0F9JA93"/>
<reference evidence="1" key="1">
    <citation type="journal article" date="2015" name="Nature">
        <title>Complex archaea that bridge the gap between prokaryotes and eukaryotes.</title>
        <authorList>
            <person name="Spang A."/>
            <person name="Saw J.H."/>
            <person name="Jorgensen S.L."/>
            <person name="Zaremba-Niedzwiedzka K."/>
            <person name="Martijn J."/>
            <person name="Lind A.E."/>
            <person name="van Eijk R."/>
            <person name="Schleper C."/>
            <person name="Guy L."/>
            <person name="Ettema T.J."/>
        </authorList>
    </citation>
    <scope>NUCLEOTIDE SEQUENCE</scope>
</reference>
<sequence>MIMVNLWHPCRKIDVWHTKDQEEGEVAVNQGYIPLSHLRHTVRTHEVMKKRIEDQNNYIFELGRLMAEKTACIWELEKLIETGTERD</sequence>
<protein>
    <submittedName>
        <fullName evidence="1">Uncharacterized protein</fullName>
    </submittedName>
</protein>